<gene>
    <name evidence="2" type="ORF">EPICR_20034</name>
</gene>
<sequence length="77" mass="9098">MDKDVLFRRFEEIEARIARLIEERKTLKSANLEFSQKIGGLEKKLEEKILAEKAYFKEKELIKSKVDALLNRLENMA</sequence>
<evidence type="ECO:0000313" key="2">
    <source>
        <dbReference type="EMBL" id="VEN73571.1"/>
    </source>
</evidence>
<accession>A0A484HL03</accession>
<protein>
    <recommendedName>
        <fullName evidence="3">Cell division protein ZapB</fullName>
    </recommendedName>
</protein>
<evidence type="ECO:0000256" key="1">
    <source>
        <dbReference type="SAM" id="Coils"/>
    </source>
</evidence>
<evidence type="ECO:0008006" key="3">
    <source>
        <dbReference type="Google" id="ProtNLM"/>
    </source>
</evidence>
<dbReference type="AlphaFoldDB" id="A0A484HL03"/>
<reference evidence="2" key="1">
    <citation type="submission" date="2019-01" db="EMBL/GenBank/DDBJ databases">
        <authorList>
            <consortium name="Genoscope - CEA"/>
            <person name="William W."/>
        </authorList>
    </citation>
    <scope>NUCLEOTIDE SEQUENCE</scope>
    <source>
        <strain evidence="2">CR-1</strain>
    </source>
</reference>
<name>A0A484HL03_9BACT</name>
<feature type="coiled-coil region" evidence="1">
    <location>
        <begin position="3"/>
        <end position="30"/>
    </location>
</feature>
<dbReference type="EMBL" id="CAACVI010000012">
    <property type="protein sequence ID" value="VEN73571.1"/>
    <property type="molecule type" value="Genomic_DNA"/>
</dbReference>
<organism evidence="2">
    <name type="scientific">uncultured Desulfobacteraceae bacterium</name>
    <dbReference type="NCBI Taxonomy" id="218296"/>
    <lineage>
        <taxon>Bacteria</taxon>
        <taxon>Pseudomonadati</taxon>
        <taxon>Thermodesulfobacteriota</taxon>
        <taxon>Desulfobacteria</taxon>
        <taxon>Desulfobacterales</taxon>
        <taxon>Desulfobacteraceae</taxon>
        <taxon>environmental samples</taxon>
    </lineage>
</organism>
<proteinExistence type="predicted"/>
<keyword evidence="1" id="KW-0175">Coiled coil</keyword>